<name>A0AAV6QV59_SOLSE</name>
<dbReference type="Proteomes" id="UP000693946">
    <property type="component" value="Linkage Group LG3"/>
</dbReference>
<evidence type="ECO:0000256" key="1">
    <source>
        <dbReference type="SAM" id="MobiDB-lite"/>
    </source>
</evidence>
<comment type="caution">
    <text evidence="3">The sequence shown here is derived from an EMBL/GenBank/DDBJ whole genome shotgun (WGS) entry which is preliminary data.</text>
</comment>
<dbReference type="EMBL" id="JAGKHQ010000015">
    <property type="protein sequence ID" value="KAG7496183.1"/>
    <property type="molecule type" value="Genomic_DNA"/>
</dbReference>
<dbReference type="PANTHER" id="PTHR10265:SF9">
    <property type="entry name" value="CYCLIN-DEPENDENT KINASE INHIBITOR 1B"/>
    <property type="match status" value="1"/>
</dbReference>
<keyword evidence="4" id="KW-1185">Reference proteome</keyword>
<dbReference type="GO" id="GO:0004861">
    <property type="term" value="F:cyclin-dependent protein serine/threonine kinase inhibitor activity"/>
    <property type="evidence" value="ECO:0007669"/>
    <property type="project" value="InterPro"/>
</dbReference>
<dbReference type="PANTHER" id="PTHR10265">
    <property type="entry name" value="CYCLIN-DEPENDENT KINASE INHIBITOR 1"/>
    <property type="match status" value="1"/>
</dbReference>
<dbReference type="GO" id="GO:0045930">
    <property type="term" value="P:negative regulation of mitotic cell cycle"/>
    <property type="evidence" value="ECO:0007669"/>
    <property type="project" value="TreeGrafter"/>
</dbReference>
<dbReference type="GO" id="GO:0005634">
    <property type="term" value="C:nucleus"/>
    <property type="evidence" value="ECO:0007669"/>
    <property type="project" value="InterPro"/>
</dbReference>
<evidence type="ECO:0000313" key="3">
    <source>
        <dbReference type="EMBL" id="KAG7496183.1"/>
    </source>
</evidence>
<gene>
    <name evidence="3" type="ORF">JOB18_013575</name>
</gene>
<feature type="compositionally biased region" description="Basic and acidic residues" evidence="1">
    <location>
        <begin position="122"/>
        <end position="131"/>
    </location>
</feature>
<evidence type="ECO:0000313" key="4">
    <source>
        <dbReference type="Proteomes" id="UP000693946"/>
    </source>
</evidence>
<keyword evidence="3" id="KW-0649">Protein kinase inhibitor</keyword>
<evidence type="ECO:0000259" key="2">
    <source>
        <dbReference type="Pfam" id="PF02234"/>
    </source>
</evidence>
<feature type="compositionally biased region" description="Low complexity" evidence="1">
    <location>
        <begin position="174"/>
        <end position="189"/>
    </location>
</feature>
<dbReference type="InterPro" id="IPR003175">
    <property type="entry name" value="CDI_dom"/>
</dbReference>
<dbReference type="GO" id="GO:0051087">
    <property type="term" value="F:protein-folding chaperone binding"/>
    <property type="evidence" value="ECO:0007669"/>
    <property type="project" value="TreeGrafter"/>
</dbReference>
<feature type="domain" description="Cyclin-dependent kinase inhibitor" evidence="2">
    <location>
        <begin position="35"/>
        <end position="82"/>
    </location>
</feature>
<protein>
    <submittedName>
        <fullName evidence="3">Cyclin-dependent kinase inhibitor 1B-like</fullName>
    </submittedName>
</protein>
<reference evidence="3 4" key="1">
    <citation type="journal article" date="2021" name="Sci. Rep.">
        <title>Chromosome anchoring in Senegalese sole (Solea senegalensis) reveals sex-associated markers and genome rearrangements in flatfish.</title>
        <authorList>
            <person name="Guerrero-Cozar I."/>
            <person name="Gomez-Garrido J."/>
            <person name="Berbel C."/>
            <person name="Martinez-Blanch J.F."/>
            <person name="Alioto T."/>
            <person name="Claros M.G."/>
            <person name="Gagnaire P.A."/>
            <person name="Manchado M."/>
        </authorList>
    </citation>
    <scope>NUCLEOTIDE SEQUENCE [LARGE SCALE GENOMIC DNA]</scope>
    <source>
        <strain evidence="3">Sse05_10M</strain>
    </source>
</reference>
<dbReference type="GO" id="GO:0008285">
    <property type="term" value="P:negative regulation of cell population proliferation"/>
    <property type="evidence" value="ECO:0007669"/>
    <property type="project" value="TreeGrafter"/>
</dbReference>
<feature type="region of interest" description="Disordered" evidence="1">
    <location>
        <begin position="1"/>
        <end position="43"/>
    </location>
</feature>
<proteinExistence type="predicted"/>
<sequence>MCIKMSDVRLSNASPTLERVDARQQDNPRPPVRRNLYGKPDPGEIQRNLAAVVQEEVQAFREKYNFDPLTERPLTPRNFDWQEDRNPPEFYLRAPHGNQQPQRDGDSPGGSQQEEAAGNSERQPDHQPARDRSRKRQQGTLGPCSDECQSKRSHTDDDDDENQPDGAGSQAVTAAQEAPSSPESCAEEQ</sequence>
<dbReference type="GO" id="GO:0000082">
    <property type="term" value="P:G1/S transition of mitotic cell cycle"/>
    <property type="evidence" value="ECO:0007669"/>
    <property type="project" value="TreeGrafter"/>
</dbReference>
<dbReference type="GO" id="GO:0005737">
    <property type="term" value="C:cytoplasm"/>
    <property type="evidence" value="ECO:0007669"/>
    <property type="project" value="TreeGrafter"/>
</dbReference>
<dbReference type="AlphaFoldDB" id="A0AAV6QV59"/>
<dbReference type="Pfam" id="PF02234">
    <property type="entry name" value="CDI"/>
    <property type="match status" value="1"/>
</dbReference>
<organism evidence="3 4">
    <name type="scientific">Solea senegalensis</name>
    <name type="common">Senegalese sole</name>
    <dbReference type="NCBI Taxonomy" id="28829"/>
    <lineage>
        <taxon>Eukaryota</taxon>
        <taxon>Metazoa</taxon>
        <taxon>Chordata</taxon>
        <taxon>Craniata</taxon>
        <taxon>Vertebrata</taxon>
        <taxon>Euteleostomi</taxon>
        <taxon>Actinopterygii</taxon>
        <taxon>Neopterygii</taxon>
        <taxon>Teleostei</taxon>
        <taxon>Neoteleostei</taxon>
        <taxon>Acanthomorphata</taxon>
        <taxon>Carangaria</taxon>
        <taxon>Pleuronectiformes</taxon>
        <taxon>Pleuronectoidei</taxon>
        <taxon>Soleidae</taxon>
        <taxon>Solea</taxon>
    </lineage>
</organism>
<accession>A0AAV6QV59</accession>
<feature type="region of interest" description="Disordered" evidence="1">
    <location>
        <begin position="62"/>
        <end position="189"/>
    </location>
</feature>